<accession>A0A258HK74</accession>
<evidence type="ECO:0000313" key="7">
    <source>
        <dbReference type="EMBL" id="OYX57306.1"/>
    </source>
</evidence>
<dbReference type="PANTHER" id="PTHR10543">
    <property type="entry name" value="BETA-CAROTENE DIOXYGENASE"/>
    <property type="match status" value="1"/>
</dbReference>
<dbReference type="InterPro" id="IPR004294">
    <property type="entry name" value="Carotenoid_Oase"/>
</dbReference>
<reference evidence="7 8" key="1">
    <citation type="submission" date="2017-03" db="EMBL/GenBank/DDBJ databases">
        <title>Lifting the veil on microbial sulfur biogeochemistry in mining wastewaters.</title>
        <authorList>
            <person name="Kantor R.S."/>
            <person name="Colenbrander Nelson T."/>
            <person name="Marshall S."/>
            <person name="Bennett D."/>
            <person name="Apte S."/>
            <person name="Camacho D."/>
            <person name="Thomas B.C."/>
            <person name="Warren L.A."/>
            <person name="Banfield J.F."/>
        </authorList>
    </citation>
    <scope>NUCLEOTIDE SEQUENCE [LARGE SCALE GENOMIC DNA]</scope>
    <source>
        <strain evidence="7">32-68-21</strain>
    </source>
</reference>
<feature type="binding site" evidence="5">
    <location>
        <position position="192"/>
    </location>
    <ligand>
        <name>Fe cation</name>
        <dbReference type="ChEBI" id="CHEBI:24875"/>
        <note>catalytic</note>
    </ligand>
</feature>
<keyword evidence="6" id="KW-0223">Dioxygenase</keyword>
<dbReference type="PANTHER" id="PTHR10543:SF89">
    <property type="entry name" value="CAROTENOID 9,10(9',10')-CLEAVAGE DIOXYGENASE 1"/>
    <property type="match status" value="1"/>
</dbReference>
<evidence type="ECO:0000256" key="1">
    <source>
        <dbReference type="ARBA" id="ARBA00006787"/>
    </source>
</evidence>
<gene>
    <name evidence="7" type="ORF">B7Y86_06265</name>
</gene>
<evidence type="ECO:0000256" key="2">
    <source>
        <dbReference type="ARBA" id="ARBA00022723"/>
    </source>
</evidence>
<dbReference type="GO" id="GO:0046872">
    <property type="term" value="F:metal ion binding"/>
    <property type="evidence" value="ECO:0007669"/>
    <property type="project" value="UniProtKB-KW"/>
</dbReference>
<evidence type="ECO:0000256" key="3">
    <source>
        <dbReference type="ARBA" id="ARBA00023002"/>
    </source>
</evidence>
<feature type="binding site" evidence="5">
    <location>
        <position position="304"/>
    </location>
    <ligand>
        <name>Fe cation</name>
        <dbReference type="ChEBI" id="CHEBI:24875"/>
        <note>catalytic</note>
    </ligand>
</feature>
<feature type="binding site" evidence="5">
    <location>
        <position position="488"/>
    </location>
    <ligand>
        <name>Fe cation</name>
        <dbReference type="ChEBI" id="CHEBI:24875"/>
        <note>catalytic</note>
    </ligand>
</feature>
<keyword evidence="4 5" id="KW-0408">Iron</keyword>
<keyword evidence="2 5" id="KW-0479">Metal-binding</keyword>
<evidence type="ECO:0000256" key="5">
    <source>
        <dbReference type="PIRSR" id="PIRSR604294-1"/>
    </source>
</evidence>
<comment type="cofactor">
    <cofactor evidence="5 6">
        <name>Fe(2+)</name>
        <dbReference type="ChEBI" id="CHEBI:29033"/>
    </cofactor>
    <text evidence="5 6">Binds 1 Fe(2+) ion per subunit.</text>
</comment>
<comment type="similarity">
    <text evidence="1 6">Belongs to the carotenoid oxygenase family.</text>
</comment>
<protein>
    <recommendedName>
        <fullName evidence="6">Dioxygenase</fullName>
        <ecNumber evidence="6">1.13.11.-</ecNumber>
    </recommendedName>
</protein>
<evidence type="ECO:0000256" key="6">
    <source>
        <dbReference type="RuleBase" id="RU364048"/>
    </source>
</evidence>
<sequence length="509" mass="57112">MGLEQTGEARTSFKDGVAQAPLKITLTDREHPYMQGAWTPQHEEHTADDMQVIGVIPTDIDGVYVRNTENPVHQPLGRYHPFDGDGMLHAISFRDGKASYRNRFVRTKGFEAEQEAGRALWAGLAEHPSLSEKPGWGAHGGLKDSSSTDVIIHAGAILSTFYQCGEAYRLDPYTLEPMGTDGWCPPEGISAHPKVDPKTGELLFFNYSKAAPYMHYGVVGADNRLKHLTPVPLPGPRLPHDMAFTTHWSILNDFPLFWEQDLLPKGFHVARFHADMKSRFGLIPRFGTAKDVRWFEGDATYVLHFLNAWEDGDAVVLDGYFQDNPVPKTSPDAWPGHERIMTFLDQNMLQPKLHRWRFNLTTGETTEQRLDDRVLEFGIINNQFAGVKYRWAYSAVSKPGWFLFTGLVKHDMDTLESWAIDFGPERYGSEPGFAPRVGATEEDDGYLITYVTDMIEDRSECVIYDARKLADGPVARIILPGRISSGTHATWEQGETIRASKAMLAAKAA</sequence>
<comment type="caution">
    <text evidence="7">The sequence shown here is derived from an EMBL/GenBank/DDBJ whole genome shotgun (WGS) entry which is preliminary data.</text>
</comment>
<proteinExistence type="inferred from homology"/>
<feature type="binding site" evidence="5">
    <location>
        <position position="240"/>
    </location>
    <ligand>
        <name>Fe cation</name>
        <dbReference type="ChEBI" id="CHEBI:24875"/>
        <note>catalytic</note>
    </ligand>
</feature>
<dbReference type="GO" id="GO:0016121">
    <property type="term" value="P:carotene catabolic process"/>
    <property type="evidence" value="ECO:0007669"/>
    <property type="project" value="TreeGrafter"/>
</dbReference>
<dbReference type="Proteomes" id="UP000216147">
    <property type="component" value="Unassembled WGS sequence"/>
</dbReference>
<name>A0A258HK74_9CAUL</name>
<dbReference type="EMBL" id="NCEQ01000006">
    <property type="protein sequence ID" value="OYX57306.1"/>
    <property type="molecule type" value="Genomic_DNA"/>
</dbReference>
<organism evidence="7 8">
    <name type="scientific">Brevundimonas subvibrioides</name>
    <dbReference type="NCBI Taxonomy" id="74313"/>
    <lineage>
        <taxon>Bacteria</taxon>
        <taxon>Pseudomonadati</taxon>
        <taxon>Pseudomonadota</taxon>
        <taxon>Alphaproteobacteria</taxon>
        <taxon>Caulobacterales</taxon>
        <taxon>Caulobacteraceae</taxon>
        <taxon>Brevundimonas</taxon>
    </lineage>
</organism>
<dbReference type="Pfam" id="PF03055">
    <property type="entry name" value="RPE65"/>
    <property type="match status" value="1"/>
</dbReference>
<evidence type="ECO:0000256" key="4">
    <source>
        <dbReference type="ARBA" id="ARBA00023004"/>
    </source>
</evidence>
<dbReference type="GO" id="GO:0010436">
    <property type="term" value="F:carotenoid dioxygenase activity"/>
    <property type="evidence" value="ECO:0007669"/>
    <property type="project" value="TreeGrafter"/>
</dbReference>
<keyword evidence="3 6" id="KW-0560">Oxidoreductase</keyword>
<dbReference type="EC" id="1.13.11.-" evidence="6"/>
<evidence type="ECO:0000313" key="8">
    <source>
        <dbReference type="Proteomes" id="UP000216147"/>
    </source>
</evidence>
<dbReference type="AlphaFoldDB" id="A0A258HK74"/>